<evidence type="ECO:0000313" key="3">
    <source>
        <dbReference type="Proteomes" id="UP001138757"/>
    </source>
</evidence>
<dbReference type="RefSeq" id="WP_214622157.1">
    <property type="nucleotide sequence ID" value="NZ_JAHGAW010000003.1"/>
</dbReference>
<reference evidence="2" key="1">
    <citation type="submission" date="2021-05" db="EMBL/GenBank/DDBJ databases">
        <title>Genome of Sphingobium sp. strain.</title>
        <authorList>
            <person name="Fan R."/>
        </authorList>
    </citation>
    <scope>NUCLEOTIDE SEQUENCE</scope>
    <source>
        <strain evidence="2">H33</strain>
    </source>
</reference>
<evidence type="ECO:0000259" key="1">
    <source>
        <dbReference type="Pfam" id="PF07179"/>
    </source>
</evidence>
<evidence type="ECO:0000313" key="2">
    <source>
        <dbReference type="EMBL" id="MBT2186415.1"/>
    </source>
</evidence>
<feature type="domain" description="SseB protein N-terminal" evidence="1">
    <location>
        <begin position="15"/>
        <end position="126"/>
    </location>
</feature>
<accession>A0A9X1DAF8</accession>
<dbReference type="AlphaFoldDB" id="A0A9X1DAF8"/>
<dbReference type="Pfam" id="PF07179">
    <property type="entry name" value="SseB"/>
    <property type="match status" value="1"/>
</dbReference>
<sequence>MSIDESARYQPLTALEAAVRHAMAGHGDETAVLTELLASDICVPSASEVQASGAGLTPLLVTSTRFSSRMVLLFDDISRIGPELSAKAPYCLQVAGDWLIRSIAPDLGITLFVGPGIGCELSPALLTEARLR</sequence>
<proteinExistence type="predicted"/>
<keyword evidence="3" id="KW-1185">Reference proteome</keyword>
<name>A0A9X1DAF8_9SPHN</name>
<dbReference type="InterPro" id="IPR009839">
    <property type="entry name" value="SseB_N"/>
</dbReference>
<comment type="caution">
    <text evidence="2">The sequence shown here is derived from an EMBL/GenBank/DDBJ whole genome shotgun (WGS) entry which is preliminary data.</text>
</comment>
<dbReference type="EMBL" id="JAHGAW010000003">
    <property type="protein sequence ID" value="MBT2186415.1"/>
    <property type="molecule type" value="Genomic_DNA"/>
</dbReference>
<organism evidence="2 3">
    <name type="scientific">Sphingobium nicotianae</name>
    <dbReference type="NCBI Taxonomy" id="2782607"/>
    <lineage>
        <taxon>Bacteria</taxon>
        <taxon>Pseudomonadati</taxon>
        <taxon>Pseudomonadota</taxon>
        <taxon>Alphaproteobacteria</taxon>
        <taxon>Sphingomonadales</taxon>
        <taxon>Sphingomonadaceae</taxon>
        <taxon>Sphingobium</taxon>
    </lineage>
</organism>
<dbReference type="Proteomes" id="UP001138757">
    <property type="component" value="Unassembled WGS sequence"/>
</dbReference>
<gene>
    <name evidence="2" type="ORF">KK488_05580</name>
</gene>
<protein>
    <recommendedName>
        <fullName evidence="1">SseB protein N-terminal domain-containing protein</fullName>
    </recommendedName>
</protein>